<keyword evidence="2" id="KW-1185">Reference proteome</keyword>
<proteinExistence type="predicted"/>
<dbReference type="Proteomes" id="UP001381693">
    <property type="component" value="Unassembled WGS sequence"/>
</dbReference>
<protein>
    <submittedName>
        <fullName evidence="1">Uncharacterized protein</fullName>
    </submittedName>
</protein>
<dbReference type="EMBL" id="JAXCGZ010007714">
    <property type="protein sequence ID" value="KAK7078671.1"/>
    <property type="molecule type" value="Genomic_DNA"/>
</dbReference>
<name>A0AAN8X9D1_HALRR</name>
<feature type="non-terminal residue" evidence="1">
    <location>
        <position position="87"/>
    </location>
</feature>
<organism evidence="1 2">
    <name type="scientific">Halocaridina rubra</name>
    <name type="common">Hawaiian red shrimp</name>
    <dbReference type="NCBI Taxonomy" id="373956"/>
    <lineage>
        <taxon>Eukaryota</taxon>
        <taxon>Metazoa</taxon>
        <taxon>Ecdysozoa</taxon>
        <taxon>Arthropoda</taxon>
        <taxon>Crustacea</taxon>
        <taxon>Multicrustacea</taxon>
        <taxon>Malacostraca</taxon>
        <taxon>Eumalacostraca</taxon>
        <taxon>Eucarida</taxon>
        <taxon>Decapoda</taxon>
        <taxon>Pleocyemata</taxon>
        <taxon>Caridea</taxon>
        <taxon>Atyoidea</taxon>
        <taxon>Atyidae</taxon>
        <taxon>Halocaridina</taxon>
    </lineage>
</organism>
<evidence type="ECO:0000313" key="1">
    <source>
        <dbReference type="EMBL" id="KAK7078671.1"/>
    </source>
</evidence>
<reference evidence="1 2" key="1">
    <citation type="submission" date="2023-11" db="EMBL/GenBank/DDBJ databases">
        <title>Halocaridina rubra genome assembly.</title>
        <authorList>
            <person name="Smith C."/>
        </authorList>
    </citation>
    <scope>NUCLEOTIDE SEQUENCE [LARGE SCALE GENOMIC DNA]</scope>
    <source>
        <strain evidence="1">EP-1</strain>
        <tissue evidence="1">Whole</tissue>
    </source>
</reference>
<gene>
    <name evidence="1" type="ORF">SK128_015644</name>
</gene>
<sequence>MKEEIGKEESENELWEAETSQVLTWLELTQFQFRHKRRHLPCKGIGQVKPHAHSRVLISVYPPEPPHMPRFFICGRFFSQATKRLVL</sequence>
<evidence type="ECO:0000313" key="2">
    <source>
        <dbReference type="Proteomes" id="UP001381693"/>
    </source>
</evidence>
<dbReference type="AlphaFoldDB" id="A0AAN8X9D1"/>
<comment type="caution">
    <text evidence="1">The sequence shown here is derived from an EMBL/GenBank/DDBJ whole genome shotgun (WGS) entry which is preliminary data.</text>
</comment>
<accession>A0AAN8X9D1</accession>